<dbReference type="Gene3D" id="2.160.20.70">
    <property type="match status" value="1"/>
</dbReference>
<gene>
    <name evidence="7" type="ORF">BDZ85DRAFT_302243</name>
</gene>
<dbReference type="SUPFAM" id="SSF101278">
    <property type="entry name" value="N-terminal domain of adenylylcyclase associated protein, CAP"/>
    <property type="match status" value="1"/>
</dbReference>
<evidence type="ECO:0000313" key="7">
    <source>
        <dbReference type="EMBL" id="KAF2221024.1"/>
    </source>
</evidence>
<evidence type="ECO:0000256" key="4">
    <source>
        <dbReference type="RuleBase" id="RU000647"/>
    </source>
</evidence>
<dbReference type="PANTHER" id="PTHR10652">
    <property type="entry name" value="ADENYLYL CYCLASE-ASSOCIATED PROTEIN"/>
    <property type="match status" value="1"/>
</dbReference>
<dbReference type="GO" id="GO:0008179">
    <property type="term" value="F:adenylate cyclase binding"/>
    <property type="evidence" value="ECO:0007669"/>
    <property type="project" value="TreeGrafter"/>
</dbReference>
<sequence>MTESIGYNSQRASRVPENVLTTLLRRLEAATSRLEDIALSIPGVDGSGAATGLNGSIPSTIVTSDKDGEATPTAASSLPPALADFGELTEGSLAKYVDSGKDLDQTIADQALSLATAFKAQQRYLLIATKAKKPDMNSAPFGELISSLQHALGAVNDIKDSNRGSPFKDHLNMVSEGTSALLWIFETKPADYIGECIGGVQMFGNRILKEYKEKPPRDPNHVAYAQAYVGLWKSLQEYVKKHYAQGVQWNSSGVDLAEALKGGDEAPTSNAAPPPPPPPPGAAGGPPPPPPPPMPVLDAFPAPPKPKSGGDMGAVFDQLNRGESVTAGLKKVDKSQMTHKNPSLRASGAVPERTKSSDSLSSQRSKGPNTKPKPESMRTKKEGKKELDGNKWYIENFDSPSAPIEIEVEQNHSILISRCKNTTIILKGKANAVSIDNSSRTNLVLDSLISSVDVVKCPNFALQVLGALPTVMLDQVDGASIYLGKESLHTEVYTSKCSSININLPPPTDADDYKEVPLPEQIRTFVKDGKLVSEIVEHSG</sequence>
<dbReference type="InterPro" id="IPR018106">
    <property type="entry name" value="CAP_CS_N"/>
</dbReference>
<feature type="region of interest" description="Disordered" evidence="5">
    <location>
        <begin position="262"/>
        <end position="315"/>
    </location>
</feature>
<dbReference type="Pfam" id="PF21938">
    <property type="entry name" value="CAP_N"/>
    <property type="match status" value="1"/>
</dbReference>
<evidence type="ECO:0000313" key="8">
    <source>
        <dbReference type="Proteomes" id="UP000799538"/>
    </source>
</evidence>
<reference evidence="8" key="1">
    <citation type="journal article" date="2020" name="Stud. Mycol.">
        <title>101 Dothideomycetes genomes: A test case for predicting lifestyles and emergence of pathogens.</title>
        <authorList>
            <person name="Haridas S."/>
            <person name="Albert R."/>
            <person name="Binder M."/>
            <person name="Bloem J."/>
            <person name="LaButti K."/>
            <person name="Salamov A."/>
            <person name="Andreopoulos B."/>
            <person name="Baker S."/>
            <person name="Barry K."/>
            <person name="Bills G."/>
            <person name="Bluhm B."/>
            <person name="Cannon C."/>
            <person name="Castanera R."/>
            <person name="Culley D."/>
            <person name="Daum C."/>
            <person name="Ezra D."/>
            <person name="Gonzalez J."/>
            <person name="Henrissat B."/>
            <person name="Kuo A."/>
            <person name="Liang C."/>
            <person name="Lipzen A."/>
            <person name="Lutzoni F."/>
            <person name="Magnuson J."/>
            <person name="Mondo S."/>
            <person name="Nolan M."/>
            <person name="Ohm R."/>
            <person name="Pangilinan J."/>
            <person name="Park H.-J."/>
            <person name="Ramirez L."/>
            <person name="Alfaro M."/>
            <person name="Sun H."/>
            <person name="Tritt A."/>
            <person name="Yoshinaga Y."/>
            <person name="Zwiers L.-H."/>
            <person name="Turgeon B."/>
            <person name="Goodwin S."/>
            <person name="Spatafora J."/>
            <person name="Crous P."/>
            <person name="Grigoriev I."/>
        </authorList>
    </citation>
    <scope>NUCLEOTIDE SEQUENCE [LARGE SCALE GENOMIC DNA]</scope>
    <source>
        <strain evidence="8">CECT 20119</strain>
    </source>
</reference>
<dbReference type="OrthoDB" id="77251at2759"/>
<feature type="domain" description="C-CAP/cofactor C-like" evidence="6">
    <location>
        <begin position="379"/>
        <end position="518"/>
    </location>
</feature>
<dbReference type="InterPro" id="IPR006599">
    <property type="entry name" value="CARP_motif"/>
</dbReference>
<feature type="compositionally biased region" description="Basic and acidic residues" evidence="5">
    <location>
        <begin position="372"/>
        <end position="385"/>
    </location>
</feature>
<dbReference type="GO" id="GO:0019933">
    <property type="term" value="P:cAMP-mediated signaling"/>
    <property type="evidence" value="ECO:0007669"/>
    <property type="project" value="TreeGrafter"/>
</dbReference>
<dbReference type="PROSITE" id="PS51329">
    <property type="entry name" value="C_CAP_COFACTOR_C"/>
    <property type="match status" value="1"/>
</dbReference>
<keyword evidence="8" id="KW-1185">Reference proteome</keyword>
<organism evidence="7 8">
    <name type="scientific">Elsinoe ampelina</name>
    <dbReference type="NCBI Taxonomy" id="302913"/>
    <lineage>
        <taxon>Eukaryota</taxon>
        <taxon>Fungi</taxon>
        <taxon>Dikarya</taxon>
        <taxon>Ascomycota</taxon>
        <taxon>Pezizomycotina</taxon>
        <taxon>Dothideomycetes</taxon>
        <taxon>Dothideomycetidae</taxon>
        <taxon>Myriangiales</taxon>
        <taxon>Elsinoaceae</taxon>
        <taxon>Elsinoe</taxon>
    </lineage>
</organism>
<dbReference type="GO" id="GO:0003779">
    <property type="term" value="F:actin binding"/>
    <property type="evidence" value="ECO:0007669"/>
    <property type="project" value="InterPro"/>
</dbReference>
<dbReference type="InterPro" id="IPR053950">
    <property type="entry name" value="CAP_N"/>
</dbReference>
<dbReference type="FunFam" id="1.25.40.330:FF:000001">
    <property type="entry name" value="Adenylyl cyclase-associated protein"/>
    <property type="match status" value="1"/>
</dbReference>
<dbReference type="SUPFAM" id="SSF69340">
    <property type="entry name" value="C-terminal domain of adenylylcyclase associated protein"/>
    <property type="match status" value="1"/>
</dbReference>
<comment type="function">
    <text evidence="2">The N-terminal domain binds to adenylyl cyclase, thereby enabling adenylyl cyclase to be activated by upstream regulatory signals, such as Ras. The C-terminal domain is required for normal cellular morphology and growth control.</text>
</comment>
<evidence type="ECO:0000256" key="3">
    <source>
        <dbReference type="ARBA" id="ARBA00072052"/>
    </source>
</evidence>
<dbReference type="PANTHER" id="PTHR10652:SF0">
    <property type="entry name" value="ADENYLYL CYCLASE-ASSOCIATED PROTEIN"/>
    <property type="match status" value="1"/>
</dbReference>
<comment type="similarity">
    <text evidence="1 4">Belongs to the CAP family.</text>
</comment>
<dbReference type="InterPro" id="IPR036223">
    <property type="entry name" value="CAP_C_sf"/>
</dbReference>
<dbReference type="FunFam" id="2.160.20.70:FF:000008">
    <property type="entry name" value="Adenylyl cyclase-associated protein"/>
    <property type="match status" value="1"/>
</dbReference>
<dbReference type="Pfam" id="PF08603">
    <property type="entry name" value="CAP_C"/>
    <property type="match status" value="1"/>
</dbReference>
<dbReference type="InterPro" id="IPR013912">
    <property type="entry name" value="Adenylate_cyclase-assoc_CAP_C"/>
</dbReference>
<dbReference type="InterPro" id="IPR001837">
    <property type="entry name" value="Adenylate_cyclase-assoc_CAP"/>
</dbReference>
<evidence type="ECO:0000259" key="6">
    <source>
        <dbReference type="PROSITE" id="PS51329"/>
    </source>
</evidence>
<evidence type="ECO:0000256" key="5">
    <source>
        <dbReference type="SAM" id="MobiDB-lite"/>
    </source>
</evidence>
<proteinExistence type="inferred from homology"/>
<feature type="compositionally biased region" description="Pro residues" evidence="5">
    <location>
        <begin position="272"/>
        <end position="306"/>
    </location>
</feature>
<dbReference type="PROSITE" id="PS01088">
    <property type="entry name" value="CAP_1"/>
    <property type="match status" value="1"/>
</dbReference>
<dbReference type="Proteomes" id="UP000799538">
    <property type="component" value="Unassembled WGS sequence"/>
</dbReference>
<feature type="region of interest" description="Disordered" evidence="5">
    <location>
        <begin position="331"/>
        <end position="385"/>
    </location>
</feature>
<name>A0A6A6G5X5_9PEZI</name>
<dbReference type="EMBL" id="ML992511">
    <property type="protein sequence ID" value="KAF2221024.1"/>
    <property type="molecule type" value="Genomic_DNA"/>
</dbReference>
<dbReference type="InterPro" id="IPR036222">
    <property type="entry name" value="CAP_N_sf"/>
</dbReference>
<dbReference type="InterPro" id="IPR016098">
    <property type="entry name" value="CAP/MinC_C"/>
</dbReference>
<dbReference type="AlphaFoldDB" id="A0A6A6G5X5"/>
<dbReference type="GO" id="GO:0007015">
    <property type="term" value="P:actin filament organization"/>
    <property type="evidence" value="ECO:0007669"/>
    <property type="project" value="TreeGrafter"/>
</dbReference>
<protein>
    <recommendedName>
        <fullName evidence="3 4">Adenylyl cyclase-associated protein</fullName>
    </recommendedName>
</protein>
<evidence type="ECO:0000256" key="2">
    <source>
        <dbReference type="ARBA" id="ARBA00054756"/>
    </source>
</evidence>
<dbReference type="GO" id="GO:0005737">
    <property type="term" value="C:cytoplasm"/>
    <property type="evidence" value="ECO:0007669"/>
    <property type="project" value="TreeGrafter"/>
</dbReference>
<dbReference type="SMART" id="SM00673">
    <property type="entry name" value="CARP"/>
    <property type="match status" value="2"/>
</dbReference>
<accession>A0A6A6G5X5</accession>
<evidence type="ECO:0000256" key="1">
    <source>
        <dbReference type="ARBA" id="ARBA00007659"/>
    </source>
</evidence>
<dbReference type="Pfam" id="PF01213">
    <property type="entry name" value="CAP_N-CM"/>
    <property type="match status" value="1"/>
</dbReference>
<dbReference type="Gene3D" id="1.25.40.330">
    <property type="entry name" value="Adenylate cyclase-associated CAP, N-terminal domain"/>
    <property type="match status" value="1"/>
</dbReference>
<dbReference type="InterPro" id="IPR013992">
    <property type="entry name" value="Adenylate_cyclase-assoc_CAP_N"/>
</dbReference>
<dbReference type="InterPro" id="IPR017901">
    <property type="entry name" value="C-CAP_CF_C-like"/>
</dbReference>